<evidence type="ECO:0000256" key="6">
    <source>
        <dbReference type="ARBA" id="ARBA00022656"/>
    </source>
</evidence>
<dbReference type="InterPro" id="IPR002110">
    <property type="entry name" value="Ankyrin_rpt"/>
</dbReference>
<dbReference type="Pfam" id="PF12796">
    <property type="entry name" value="Ank_2"/>
    <property type="match status" value="1"/>
</dbReference>
<evidence type="ECO:0000256" key="13">
    <source>
        <dbReference type="SAM" id="SignalP"/>
    </source>
</evidence>
<dbReference type="SMART" id="SM00248">
    <property type="entry name" value="ANK"/>
    <property type="match status" value="2"/>
</dbReference>
<dbReference type="PROSITE" id="PS50088">
    <property type="entry name" value="ANK_REPEAT"/>
    <property type="match status" value="1"/>
</dbReference>
<dbReference type="GO" id="GO:0005576">
    <property type="term" value="C:extracellular region"/>
    <property type="evidence" value="ECO:0007669"/>
    <property type="project" value="UniProtKB-SubCell"/>
</dbReference>
<accession>A0AAV6UNH1</accession>
<keyword evidence="15" id="KW-1185">Reference proteome</keyword>
<dbReference type="EMBL" id="JAFNEN010000317">
    <property type="protein sequence ID" value="KAG8185992.1"/>
    <property type="molecule type" value="Genomic_DNA"/>
</dbReference>
<keyword evidence="13" id="KW-0732">Signal</keyword>
<evidence type="ECO:0000256" key="9">
    <source>
        <dbReference type="ARBA" id="ARBA00023028"/>
    </source>
</evidence>
<dbReference type="PROSITE" id="PS50297">
    <property type="entry name" value="ANK_REP_REGION"/>
    <property type="match status" value="1"/>
</dbReference>
<feature type="chain" id="PRO_5043361263" evidence="13">
    <location>
        <begin position="23"/>
        <end position="122"/>
    </location>
</feature>
<protein>
    <submittedName>
        <fullName evidence="14">Uncharacterized protein</fullName>
    </submittedName>
</protein>
<dbReference type="GO" id="GO:0006887">
    <property type="term" value="P:exocytosis"/>
    <property type="evidence" value="ECO:0007669"/>
    <property type="project" value="UniProtKB-KW"/>
</dbReference>
<feature type="repeat" description="ANK" evidence="12">
    <location>
        <begin position="70"/>
        <end position="102"/>
    </location>
</feature>
<sequence length="122" mass="13381">MASLVPFILMIFVVVCGRLVEANEQVRLKVTPGECYEMVRLATAGDRVDMVELLVHQGCSVNRLPGSTSMENTPLHIAVVNGNLDMVKKLVNYGADVNARAHQAAELDKKKCAACKYLLIHD</sequence>
<name>A0AAV6UNH1_9ARAC</name>
<keyword evidence="11" id="KW-0472">Membrane</keyword>
<dbReference type="PANTHER" id="PTHR24171">
    <property type="entry name" value="ANKYRIN REPEAT DOMAIN-CONTAINING PROTEIN 39-RELATED"/>
    <property type="match status" value="1"/>
</dbReference>
<keyword evidence="3" id="KW-0268">Exocytosis</keyword>
<keyword evidence="4" id="KW-0964">Secreted</keyword>
<evidence type="ECO:0000256" key="10">
    <source>
        <dbReference type="ARBA" id="ARBA00023043"/>
    </source>
</evidence>
<evidence type="ECO:0000256" key="11">
    <source>
        <dbReference type="ARBA" id="ARBA00023298"/>
    </source>
</evidence>
<evidence type="ECO:0000256" key="3">
    <source>
        <dbReference type="ARBA" id="ARBA00022483"/>
    </source>
</evidence>
<keyword evidence="8" id="KW-0677">Repeat</keyword>
<comment type="caution">
    <text evidence="14">The sequence shown here is derived from an EMBL/GenBank/DDBJ whole genome shotgun (WGS) entry which is preliminary data.</text>
</comment>
<keyword evidence="9" id="KW-0638">Presynaptic neurotoxin</keyword>
<dbReference type="Proteomes" id="UP000827092">
    <property type="component" value="Unassembled WGS sequence"/>
</dbReference>
<keyword evidence="11" id="KW-1053">Target membrane</keyword>
<dbReference type="GO" id="GO:0090729">
    <property type="term" value="F:toxin activity"/>
    <property type="evidence" value="ECO:0007669"/>
    <property type="project" value="UniProtKB-KW"/>
</dbReference>
<evidence type="ECO:0000256" key="5">
    <source>
        <dbReference type="ARBA" id="ARBA00022537"/>
    </source>
</evidence>
<evidence type="ECO:0000256" key="7">
    <source>
        <dbReference type="ARBA" id="ARBA00022699"/>
    </source>
</evidence>
<keyword evidence="5" id="KW-1052">Target cell membrane</keyword>
<dbReference type="SUPFAM" id="SSF48403">
    <property type="entry name" value="Ankyrin repeat"/>
    <property type="match status" value="1"/>
</dbReference>
<reference evidence="14 15" key="1">
    <citation type="journal article" date="2022" name="Nat. Ecol. Evol.">
        <title>A masculinizing supergene underlies an exaggerated male reproductive morph in a spider.</title>
        <authorList>
            <person name="Hendrickx F."/>
            <person name="De Corte Z."/>
            <person name="Sonet G."/>
            <person name="Van Belleghem S.M."/>
            <person name="Kostlbacher S."/>
            <person name="Vangestel C."/>
        </authorList>
    </citation>
    <scope>NUCLEOTIDE SEQUENCE [LARGE SCALE GENOMIC DNA]</scope>
    <source>
        <strain evidence="14">W744_W776</strain>
    </source>
</reference>
<dbReference type="GO" id="GO:0044231">
    <property type="term" value="C:host cell presynaptic membrane"/>
    <property type="evidence" value="ECO:0007669"/>
    <property type="project" value="UniProtKB-KW"/>
</dbReference>
<dbReference type="GO" id="GO:0044218">
    <property type="term" value="C:other organism cell membrane"/>
    <property type="evidence" value="ECO:0007669"/>
    <property type="project" value="UniProtKB-KW"/>
</dbReference>
<evidence type="ECO:0000256" key="4">
    <source>
        <dbReference type="ARBA" id="ARBA00022525"/>
    </source>
</evidence>
<evidence type="ECO:0000256" key="1">
    <source>
        <dbReference type="ARBA" id="ARBA00004175"/>
    </source>
</evidence>
<dbReference type="Gene3D" id="1.25.40.20">
    <property type="entry name" value="Ankyrin repeat-containing domain"/>
    <property type="match status" value="1"/>
</dbReference>
<gene>
    <name evidence="14" type="ORF">JTE90_027664</name>
</gene>
<evidence type="ECO:0000256" key="2">
    <source>
        <dbReference type="ARBA" id="ARBA00004613"/>
    </source>
</evidence>
<comment type="subcellular location">
    <subcellularLocation>
        <location evidence="2">Secreted</location>
    </subcellularLocation>
    <subcellularLocation>
        <location evidence="1">Target cell membrane</location>
    </subcellularLocation>
</comment>
<evidence type="ECO:0000313" key="14">
    <source>
        <dbReference type="EMBL" id="KAG8185992.1"/>
    </source>
</evidence>
<evidence type="ECO:0000256" key="12">
    <source>
        <dbReference type="PROSITE-ProRule" id="PRU00023"/>
    </source>
</evidence>
<keyword evidence="6" id="KW-0800">Toxin</keyword>
<feature type="signal peptide" evidence="13">
    <location>
        <begin position="1"/>
        <end position="22"/>
    </location>
</feature>
<evidence type="ECO:0000256" key="8">
    <source>
        <dbReference type="ARBA" id="ARBA00022737"/>
    </source>
</evidence>
<dbReference type="InterPro" id="IPR036770">
    <property type="entry name" value="Ankyrin_rpt-contain_sf"/>
</dbReference>
<keyword evidence="7" id="KW-0528">Neurotoxin</keyword>
<dbReference type="AlphaFoldDB" id="A0AAV6UNH1"/>
<proteinExistence type="predicted"/>
<evidence type="ECO:0000313" key="15">
    <source>
        <dbReference type="Proteomes" id="UP000827092"/>
    </source>
</evidence>
<keyword evidence="10 12" id="KW-0040">ANK repeat</keyword>
<organism evidence="14 15">
    <name type="scientific">Oedothorax gibbosus</name>
    <dbReference type="NCBI Taxonomy" id="931172"/>
    <lineage>
        <taxon>Eukaryota</taxon>
        <taxon>Metazoa</taxon>
        <taxon>Ecdysozoa</taxon>
        <taxon>Arthropoda</taxon>
        <taxon>Chelicerata</taxon>
        <taxon>Arachnida</taxon>
        <taxon>Araneae</taxon>
        <taxon>Araneomorphae</taxon>
        <taxon>Entelegynae</taxon>
        <taxon>Araneoidea</taxon>
        <taxon>Linyphiidae</taxon>
        <taxon>Erigoninae</taxon>
        <taxon>Oedothorax</taxon>
    </lineage>
</organism>